<dbReference type="STRING" id="1094558.ME5_00071"/>
<organism evidence="1 2">
    <name type="scientific">Bartonella tamiae Th239</name>
    <dbReference type="NCBI Taxonomy" id="1094558"/>
    <lineage>
        <taxon>Bacteria</taxon>
        <taxon>Pseudomonadati</taxon>
        <taxon>Pseudomonadota</taxon>
        <taxon>Alphaproteobacteria</taxon>
        <taxon>Hyphomicrobiales</taxon>
        <taxon>Bartonellaceae</taxon>
        <taxon>Bartonella</taxon>
    </lineage>
</organism>
<reference evidence="1 2" key="1">
    <citation type="submission" date="2012-03" db="EMBL/GenBank/DDBJ databases">
        <title>The Genome Sequence of Bartonella tamiae Th239.</title>
        <authorList>
            <consortium name="The Broad Institute Genome Sequencing Platform"/>
            <consortium name="The Broad Institute Genome Sequencing Center for Infectious Disease"/>
            <person name="Feldgarden M."/>
            <person name="Kirby J."/>
            <person name="Kosoy M."/>
            <person name="Birtles R."/>
            <person name="Probert W.S."/>
            <person name="Chiaraviglio L."/>
            <person name="Young S.K."/>
            <person name="Zeng Q."/>
            <person name="Gargeya S."/>
            <person name="Fitzgerald M."/>
            <person name="Haas B."/>
            <person name="Abouelleil A."/>
            <person name="Alvarado L."/>
            <person name="Arachchi H.M."/>
            <person name="Berlin A."/>
            <person name="Chapman S.B."/>
            <person name="Gearin G."/>
            <person name="Goldberg J."/>
            <person name="Griggs A."/>
            <person name="Gujja S."/>
            <person name="Hansen M."/>
            <person name="Heiman D."/>
            <person name="Howarth C."/>
            <person name="Larimer J."/>
            <person name="Lui A."/>
            <person name="MacDonald P.J.P."/>
            <person name="McCowen C."/>
            <person name="Montmayeur A."/>
            <person name="Murphy C."/>
            <person name="Neiman D."/>
            <person name="Pearson M."/>
            <person name="Priest M."/>
            <person name="Roberts A."/>
            <person name="Saif S."/>
            <person name="Shea T."/>
            <person name="Sisk P."/>
            <person name="Stolte C."/>
            <person name="Sykes S."/>
            <person name="Wortman J."/>
            <person name="Nusbaum C."/>
            <person name="Birren B."/>
        </authorList>
    </citation>
    <scope>NUCLEOTIDE SEQUENCE [LARGE SCALE GENOMIC DNA]</scope>
    <source>
        <strain evidence="1 2">Th239</strain>
    </source>
</reference>
<gene>
    <name evidence="1" type="ORF">ME5_00071</name>
</gene>
<dbReference type="HOGENOM" id="CLU_2191830_0_0_5"/>
<dbReference type="RefSeq" id="WP_008037354.1">
    <property type="nucleotide sequence ID" value="NZ_JH725147.1"/>
</dbReference>
<accession>J1K2I0</accession>
<evidence type="ECO:0000313" key="1">
    <source>
        <dbReference type="EMBL" id="EJF91692.1"/>
    </source>
</evidence>
<sequence length="108" mass="12849">MAQGLRIWDEHGNLTVDSDFRMSRTLGQIYINQINDGIINVPQFNQGTPWFYAVVDWSNIFYDNSASDRQENTITISSDNYNIQWIWYHPRLDKRGYYRAAWVIYGVY</sequence>
<comment type="caution">
    <text evidence="1">The sequence shown here is derived from an EMBL/GenBank/DDBJ whole genome shotgun (WGS) entry which is preliminary data.</text>
</comment>
<dbReference type="AlphaFoldDB" id="J1K2I0"/>
<keyword evidence="2" id="KW-1185">Reference proteome</keyword>
<proteinExistence type="predicted"/>
<protein>
    <submittedName>
        <fullName evidence="1">Uncharacterized protein</fullName>
    </submittedName>
</protein>
<dbReference type="OrthoDB" id="8162967at2"/>
<evidence type="ECO:0000313" key="2">
    <source>
        <dbReference type="Proteomes" id="UP000008952"/>
    </source>
</evidence>
<name>J1K2I0_9HYPH</name>
<dbReference type="Proteomes" id="UP000008952">
    <property type="component" value="Unassembled WGS sequence"/>
</dbReference>
<dbReference type="PATRIC" id="fig|1094558.3.peg.72"/>
<dbReference type="EMBL" id="AIMB01000001">
    <property type="protein sequence ID" value="EJF91692.1"/>
    <property type="molecule type" value="Genomic_DNA"/>
</dbReference>